<dbReference type="PRINTS" id="PR00036">
    <property type="entry name" value="HTHLACI"/>
</dbReference>
<dbReference type="InterPro" id="IPR001387">
    <property type="entry name" value="Cro/C1-type_HTH"/>
</dbReference>
<sequence>MQKKTITIKEVAEYANVSQATVSRVINGQASVKEKNLAKVHKAISELGYTPNLAAKALASSRSNSVGMLVGSLDGPFYGPLMHAAEDALYRNGFHFIVTSGQENGQKEKDAIAFLRSKQVDGAIIHADKLSDEELKALTKDFKALVVLNRYIADLEHQCLCLDNELGGYLATKHLLDNGHRHIACITGPLSKPDARDRLLGYIRALAEHGVTYDPALTIEGRFDHIGNFDKAAELLDRSKDITAIFCQNDNIALAVYDVCATRQLTVGGDLSLVSFDNDLMSKHMRPQLTTVGFPIYEMGKLAGSMILDQLKESRKLSSKKLIPTLEVRDSVKKLA</sequence>
<dbReference type="InterPro" id="IPR046335">
    <property type="entry name" value="LacI/GalR-like_sensor"/>
</dbReference>
<dbReference type="Pfam" id="PF00356">
    <property type="entry name" value="LacI"/>
    <property type="match status" value="1"/>
</dbReference>
<dbReference type="Gene3D" id="3.40.50.2300">
    <property type="match status" value="2"/>
</dbReference>
<organism evidence="6 7">
    <name type="scientific">Vibrio alfacsensis</name>
    <dbReference type="NCBI Taxonomy" id="1074311"/>
    <lineage>
        <taxon>Bacteria</taxon>
        <taxon>Pseudomonadati</taxon>
        <taxon>Pseudomonadota</taxon>
        <taxon>Gammaproteobacteria</taxon>
        <taxon>Vibrionales</taxon>
        <taxon>Vibrionaceae</taxon>
        <taxon>Vibrio</taxon>
    </lineage>
</organism>
<dbReference type="PANTHER" id="PTHR30146">
    <property type="entry name" value="LACI-RELATED TRANSCRIPTIONAL REPRESSOR"/>
    <property type="match status" value="1"/>
</dbReference>
<dbReference type="CDD" id="cd01392">
    <property type="entry name" value="HTH_LacI"/>
    <property type="match status" value="1"/>
</dbReference>
<dbReference type="SUPFAM" id="SSF53822">
    <property type="entry name" value="Periplasmic binding protein-like I"/>
    <property type="match status" value="1"/>
</dbReference>
<evidence type="ECO:0000259" key="4">
    <source>
        <dbReference type="PROSITE" id="PS50932"/>
    </source>
</evidence>
<gene>
    <name evidence="6" type="ORF">D1115_15850</name>
</gene>
<evidence type="ECO:0000313" key="7">
    <source>
        <dbReference type="Proteomes" id="UP000262832"/>
    </source>
</evidence>
<dbReference type="SMART" id="SM00354">
    <property type="entry name" value="HTH_LACI"/>
    <property type="match status" value="1"/>
</dbReference>
<reference evidence="6 7" key="1">
    <citation type="submission" date="2018-08" db="EMBL/GenBank/DDBJ databases">
        <title>Genomic taxonomy of the Vibrionaceae family.</title>
        <authorList>
            <person name="Gomez-Gil B."/>
            <person name="Tanaka M."/>
            <person name="Sawabe T."/>
            <person name="Enciso-Ibarra K."/>
        </authorList>
    </citation>
    <scope>NUCLEOTIDE SEQUENCE [LARGE SCALE GENOMIC DNA]</scope>
    <source>
        <strain evidence="6 7">CAIM 1831</strain>
    </source>
</reference>
<dbReference type="Pfam" id="PF13377">
    <property type="entry name" value="Peripla_BP_3"/>
    <property type="match status" value="1"/>
</dbReference>
<feature type="domain" description="HTH lacI-type" evidence="4">
    <location>
        <begin position="6"/>
        <end position="60"/>
    </location>
</feature>
<accession>A0ABM6YY35</accession>
<evidence type="ECO:0000256" key="3">
    <source>
        <dbReference type="ARBA" id="ARBA00023163"/>
    </source>
</evidence>
<protein>
    <submittedName>
        <fullName evidence="6">LacI family transcriptional regulator</fullName>
    </submittedName>
</protein>
<dbReference type="SUPFAM" id="SSF47413">
    <property type="entry name" value="lambda repressor-like DNA-binding domains"/>
    <property type="match status" value="1"/>
</dbReference>
<dbReference type="EMBL" id="CP032094">
    <property type="protein sequence ID" value="AXY02531.1"/>
    <property type="molecule type" value="Genomic_DNA"/>
</dbReference>
<name>A0ABM6YY35_9VIBR</name>
<evidence type="ECO:0000313" key="6">
    <source>
        <dbReference type="EMBL" id="AXY02531.1"/>
    </source>
</evidence>
<dbReference type="PANTHER" id="PTHR30146:SF109">
    <property type="entry name" value="HTH-TYPE TRANSCRIPTIONAL REGULATOR GALS"/>
    <property type="match status" value="1"/>
</dbReference>
<dbReference type="Gene3D" id="1.10.260.40">
    <property type="entry name" value="lambda repressor-like DNA-binding domains"/>
    <property type="match status" value="1"/>
</dbReference>
<dbReference type="RefSeq" id="WP_128812445.1">
    <property type="nucleotide sequence ID" value="NZ_CP032094.1"/>
</dbReference>
<evidence type="ECO:0000256" key="1">
    <source>
        <dbReference type="ARBA" id="ARBA00023015"/>
    </source>
</evidence>
<dbReference type="PROSITE" id="PS00356">
    <property type="entry name" value="HTH_LACI_1"/>
    <property type="match status" value="1"/>
</dbReference>
<keyword evidence="2" id="KW-0238">DNA-binding</keyword>
<evidence type="ECO:0000259" key="5">
    <source>
        <dbReference type="PROSITE" id="PS50943"/>
    </source>
</evidence>
<dbReference type="InterPro" id="IPR010982">
    <property type="entry name" value="Lambda_DNA-bd_dom_sf"/>
</dbReference>
<dbReference type="PROSITE" id="PS50932">
    <property type="entry name" value="HTH_LACI_2"/>
    <property type="match status" value="1"/>
</dbReference>
<dbReference type="InterPro" id="IPR028082">
    <property type="entry name" value="Peripla_BP_I"/>
</dbReference>
<dbReference type="PROSITE" id="PS50943">
    <property type="entry name" value="HTH_CROC1"/>
    <property type="match status" value="1"/>
</dbReference>
<dbReference type="CDD" id="cd06270">
    <property type="entry name" value="PBP1_GalS-like"/>
    <property type="match status" value="1"/>
</dbReference>
<evidence type="ECO:0000256" key="2">
    <source>
        <dbReference type="ARBA" id="ARBA00023125"/>
    </source>
</evidence>
<dbReference type="Proteomes" id="UP000262832">
    <property type="component" value="Chromosome II"/>
</dbReference>
<proteinExistence type="predicted"/>
<keyword evidence="3" id="KW-0804">Transcription</keyword>
<keyword evidence="7" id="KW-1185">Reference proteome</keyword>
<keyword evidence="1" id="KW-0805">Transcription regulation</keyword>
<feature type="domain" description="HTH cro/C1-type" evidence="5">
    <location>
        <begin position="2"/>
        <end position="43"/>
    </location>
</feature>
<dbReference type="InterPro" id="IPR000843">
    <property type="entry name" value="HTH_LacI"/>
</dbReference>